<dbReference type="SUPFAM" id="SSF46689">
    <property type="entry name" value="Homeodomain-like"/>
    <property type="match status" value="2"/>
</dbReference>
<dbReference type="PANTHER" id="PTHR43436">
    <property type="entry name" value="ARAC-FAMILY TRANSCRIPTIONAL REGULATOR"/>
    <property type="match status" value="1"/>
</dbReference>
<dbReference type="InterPro" id="IPR009594">
    <property type="entry name" value="Tscrpt_reg_HTH_AraC_N"/>
</dbReference>
<dbReference type="Gene3D" id="1.10.10.60">
    <property type="entry name" value="Homeodomain-like"/>
    <property type="match status" value="2"/>
</dbReference>
<comment type="caution">
    <text evidence="5">The sequence shown here is derived from an EMBL/GenBank/DDBJ whole genome shotgun (WGS) entry which is preliminary data.</text>
</comment>
<evidence type="ECO:0000256" key="2">
    <source>
        <dbReference type="ARBA" id="ARBA00023125"/>
    </source>
</evidence>
<feature type="domain" description="HTH araC/xylS-type" evidence="4">
    <location>
        <begin position="196"/>
        <end position="293"/>
    </location>
</feature>
<dbReference type="InterPro" id="IPR018060">
    <property type="entry name" value="HTH_AraC"/>
</dbReference>
<evidence type="ECO:0000313" key="6">
    <source>
        <dbReference type="Proteomes" id="UP001201273"/>
    </source>
</evidence>
<dbReference type="SMART" id="SM00342">
    <property type="entry name" value="HTH_ARAC"/>
    <property type="match status" value="1"/>
</dbReference>
<name>A0ABS8WD61_9GAMM</name>
<keyword evidence="6" id="KW-1185">Reference proteome</keyword>
<dbReference type="InterPro" id="IPR018062">
    <property type="entry name" value="HTH_AraC-typ_CS"/>
</dbReference>
<reference evidence="5 6" key="1">
    <citation type="journal article" date="2022" name="Environ. Microbiol. Rep.">
        <title>Eco-phylogenetic analyses reveal divergent evolution of vitamin B12 metabolism in the marine bacterial family 'Psychromonadaceae'.</title>
        <authorList>
            <person name="Jin X."/>
            <person name="Yang Y."/>
            <person name="Cao H."/>
            <person name="Gao B."/>
            <person name="Zhao Z."/>
        </authorList>
    </citation>
    <scope>NUCLEOTIDE SEQUENCE [LARGE SCALE GENOMIC DNA]</scope>
    <source>
        <strain evidence="5 6">MKS20</strain>
    </source>
</reference>
<keyword evidence="2" id="KW-0238">DNA-binding</keyword>
<evidence type="ECO:0000256" key="1">
    <source>
        <dbReference type="ARBA" id="ARBA00023015"/>
    </source>
</evidence>
<dbReference type="RefSeq" id="WP_233053861.1">
    <property type="nucleotide sequence ID" value="NZ_JAIMJA010000016.1"/>
</dbReference>
<dbReference type="Pfam" id="PF12833">
    <property type="entry name" value="HTH_18"/>
    <property type="match status" value="1"/>
</dbReference>
<dbReference type="PANTHER" id="PTHR43436:SF2">
    <property type="entry name" value="ARAC_XYLS FAMILY TRANSCRIPTIONAL REGULATOR"/>
    <property type="match status" value="1"/>
</dbReference>
<evidence type="ECO:0000259" key="4">
    <source>
        <dbReference type="PROSITE" id="PS01124"/>
    </source>
</evidence>
<dbReference type="PROSITE" id="PS01124">
    <property type="entry name" value="HTH_ARAC_FAMILY_2"/>
    <property type="match status" value="1"/>
</dbReference>
<sequence>MHPLGQLMLSYAIQHNLEQLDGVVDTAIKSVKFYRTGQSSQRQPLLYQSGIIIMGHGDKRVHLNERAFSYGPGDYLVLGVPLPLECEAFSRDNLPIYGIAIDVDPHTLLQLVNQLEKHHANTTASVAPECGLVAERMDQAMQQTCERLLQALLNHAEAEILGEHLVTELIFRILTGPRGKVLFNLAQQDGHYARVAKALTLVHQDYAQPLTVDNLAASASMSISAFHRAFRQVTLESPLQYLKKVRLNKAKELITLEGKRVNDAAQLVGYSSPSQFSREFKRHFQTTPKQITA</sequence>
<proteinExistence type="predicted"/>
<keyword evidence="3" id="KW-0804">Transcription</keyword>
<dbReference type="EMBL" id="JAIMJA010000016">
    <property type="protein sequence ID" value="MCE2596213.1"/>
    <property type="molecule type" value="Genomic_DNA"/>
</dbReference>
<keyword evidence="1" id="KW-0805">Transcription regulation</keyword>
<organism evidence="5 6">
    <name type="scientific">Motilimonas cestriensis</name>
    <dbReference type="NCBI Taxonomy" id="2742685"/>
    <lineage>
        <taxon>Bacteria</taxon>
        <taxon>Pseudomonadati</taxon>
        <taxon>Pseudomonadota</taxon>
        <taxon>Gammaproteobacteria</taxon>
        <taxon>Alteromonadales</taxon>
        <taxon>Alteromonadales genera incertae sedis</taxon>
        <taxon>Motilimonas</taxon>
    </lineage>
</organism>
<accession>A0ABS8WD61</accession>
<dbReference type="PROSITE" id="PS00041">
    <property type="entry name" value="HTH_ARAC_FAMILY_1"/>
    <property type="match status" value="1"/>
</dbReference>
<protein>
    <submittedName>
        <fullName evidence="5">AraC family transcriptional regulator</fullName>
    </submittedName>
</protein>
<evidence type="ECO:0000256" key="3">
    <source>
        <dbReference type="ARBA" id="ARBA00023163"/>
    </source>
</evidence>
<dbReference type="InterPro" id="IPR009057">
    <property type="entry name" value="Homeodomain-like_sf"/>
</dbReference>
<dbReference type="Pfam" id="PF06719">
    <property type="entry name" value="AraC_N"/>
    <property type="match status" value="1"/>
</dbReference>
<dbReference type="Proteomes" id="UP001201273">
    <property type="component" value="Unassembled WGS sequence"/>
</dbReference>
<evidence type="ECO:0000313" key="5">
    <source>
        <dbReference type="EMBL" id="MCE2596213.1"/>
    </source>
</evidence>
<gene>
    <name evidence="5" type="ORF">K6Y31_15470</name>
</gene>